<proteinExistence type="predicted"/>
<dbReference type="Pfam" id="PF06296">
    <property type="entry name" value="RelE"/>
    <property type="match status" value="1"/>
</dbReference>
<reference evidence="1" key="1">
    <citation type="submission" date="2023-07" db="EMBL/GenBank/DDBJ databases">
        <authorList>
            <person name="Kim M.K."/>
        </authorList>
    </citation>
    <scope>NUCLEOTIDE SEQUENCE</scope>
    <source>
        <strain evidence="1">ASUV-10-1</strain>
    </source>
</reference>
<sequence length="108" mass="11959">MAFQVRTISPFDRQLKRLAKKYVSLRSEYAALLDELEQTPTLGTGIGHNCYKIRLSIASKGGGKSGGARVITYVQVVGETVYLLAMYDKSEQSSISDQEVLRLLGMLE</sequence>
<organism evidence="1 2">
    <name type="scientific">Hymenobacter aranciens</name>
    <dbReference type="NCBI Taxonomy" id="3063996"/>
    <lineage>
        <taxon>Bacteria</taxon>
        <taxon>Pseudomonadati</taxon>
        <taxon>Bacteroidota</taxon>
        <taxon>Cytophagia</taxon>
        <taxon>Cytophagales</taxon>
        <taxon>Hymenobacteraceae</taxon>
        <taxon>Hymenobacter</taxon>
    </lineage>
</organism>
<dbReference type="Proteomes" id="UP001176429">
    <property type="component" value="Unassembled WGS sequence"/>
</dbReference>
<evidence type="ECO:0000313" key="1">
    <source>
        <dbReference type="EMBL" id="MDO7875738.1"/>
    </source>
</evidence>
<accession>A0ABT9BDJ6</accession>
<evidence type="ECO:0000313" key="2">
    <source>
        <dbReference type="Proteomes" id="UP001176429"/>
    </source>
</evidence>
<gene>
    <name evidence="1" type="ORF">Q5H93_13425</name>
</gene>
<comment type="caution">
    <text evidence="1">The sequence shown here is derived from an EMBL/GenBank/DDBJ whole genome shotgun (WGS) entry which is preliminary data.</text>
</comment>
<dbReference type="EMBL" id="JAUQSY010000008">
    <property type="protein sequence ID" value="MDO7875738.1"/>
    <property type="molecule type" value="Genomic_DNA"/>
</dbReference>
<protein>
    <submittedName>
        <fullName evidence="1">Type II toxin-antitoxin system RelE/ParE family toxin</fullName>
    </submittedName>
</protein>
<dbReference type="RefSeq" id="WP_305007057.1">
    <property type="nucleotide sequence ID" value="NZ_JAUQSY010000008.1"/>
</dbReference>
<keyword evidence="2" id="KW-1185">Reference proteome</keyword>
<name>A0ABT9BDJ6_9BACT</name>
<dbReference type="InterPro" id="IPR009387">
    <property type="entry name" value="HigB-2"/>
</dbReference>